<evidence type="ECO:0000256" key="5">
    <source>
        <dbReference type="ARBA" id="ARBA00022694"/>
    </source>
</evidence>
<dbReference type="Pfam" id="PF01171">
    <property type="entry name" value="ATP_bind_3"/>
    <property type="match status" value="1"/>
</dbReference>
<evidence type="ECO:0000313" key="10">
    <source>
        <dbReference type="EMBL" id="SVA54763.1"/>
    </source>
</evidence>
<organism evidence="10">
    <name type="scientific">marine metagenome</name>
    <dbReference type="NCBI Taxonomy" id="408172"/>
    <lineage>
        <taxon>unclassified sequences</taxon>
        <taxon>metagenomes</taxon>
        <taxon>ecological metagenomes</taxon>
    </lineage>
</organism>
<dbReference type="EMBL" id="UINC01012552">
    <property type="protein sequence ID" value="SVA54763.1"/>
    <property type="molecule type" value="Genomic_DNA"/>
</dbReference>
<dbReference type="AlphaFoldDB" id="A0A381WS62"/>
<keyword evidence="4" id="KW-0436">Ligase</keyword>
<dbReference type="SUPFAM" id="SSF56037">
    <property type="entry name" value="PheT/TilS domain"/>
    <property type="match status" value="1"/>
</dbReference>
<dbReference type="Pfam" id="PF11734">
    <property type="entry name" value="TilS_C"/>
    <property type="match status" value="1"/>
</dbReference>
<comment type="catalytic activity">
    <reaction evidence="8">
        <text>cytidine(34) in tRNA(Ile2) + L-lysine + ATP = lysidine(34) in tRNA(Ile2) + AMP + diphosphate + H(+)</text>
        <dbReference type="Rhea" id="RHEA:43744"/>
        <dbReference type="Rhea" id="RHEA-COMP:10625"/>
        <dbReference type="Rhea" id="RHEA-COMP:10670"/>
        <dbReference type="ChEBI" id="CHEBI:15378"/>
        <dbReference type="ChEBI" id="CHEBI:30616"/>
        <dbReference type="ChEBI" id="CHEBI:32551"/>
        <dbReference type="ChEBI" id="CHEBI:33019"/>
        <dbReference type="ChEBI" id="CHEBI:82748"/>
        <dbReference type="ChEBI" id="CHEBI:83665"/>
        <dbReference type="ChEBI" id="CHEBI:456215"/>
        <dbReference type="EC" id="6.3.4.19"/>
    </reaction>
</comment>
<dbReference type="InterPro" id="IPR012795">
    <property type="entry name" value="tRNA_Ile_lys_synt_N"/>
</dbReference>
<dbReference type="InterPro" id="IPR014729">
    <property type="entry name" value="Rossmann-like_a/b/a_fold"/>
</dbReference>
<gene>
    <name evidence="10" type="ORF">METZ01_LOCUS107617</name>
</gene>
<dbReference type="InterPro" id="IPR012796">
    <property type="entry name" value="Lysidine-tRNA-synth_C"/>
</dbReference>
<evidence type="ECO:0000256" key="1">
    <source>
        <dbReference type="ARBA" id="ARBA00004496"/>
    </source>
</evidence>
<dbReference type="SUPFAM" id="SSF82829">
    <property type="entry name" value="MesJ substrate recognition domain-like"/>
    <property type="match status" value="1"/>
</dbReference>
<evidence type="ECO:0000256" key="7">
    <source>
        <dbReference type="ARBA" id="ARBA00022840"/>
    </source>
</evidence>
<dbReference type="EC" id="6.3.4.19" evidence="2"/>
<evidence type="ECO:0000256" key="6">
    <source>
        <dbReference type="ARBA" id="ARBA00022741"/>
    </source>
</evidence>
<protein>
    <recommendedName>
        <fullName evidence="2">tRNA(Ile)-lysidine synthetase</fullName>
        <ecNumber evidence="2">6.3.4.19</ecNumber>
    </recommendedName>
</protein>
<dbReference type="GO" id="GO:0008033">
    <property type="term" value="P:tRNA processing"/>
    <property type="evidence" value="ECO:0007669"/>
    <property type="project" value="UniProtKB-KW"/>
</dbReference>
<evidence type="ECO:0000256" key="3">
    <source>
        <dbReference type="ARBA" id="ARBA00022490"/>
    </source>
</evidence>
<sequence length="407" mass="46021">MVSKLKRSVYASVSEAAASVNMQSDSCFWVAYSGGLDSTVLLKAALEVFGSTRCKAVHVNHGLSEKADDWQSHCQKVASEMDLQIEVFRAELEVGNEELAGRRSRYGIWSQLIKDGDVLATAHHADDVAETRLWQLFSGRSPIGIPANRPLGEGMLVRPFLDLERQELALFARGHHLSWIEDDSNLDETYDRNWIRHKLLPFVGSRFSDAVQHLSRLDWPELPLREAEPLDLDSVGLDERTLRGWLWAYGIVPTKGQLTEVLRQIESPGTRSVRVRIRDQISIRAYQRRLYIVRDYERPDNAAISVGMEWGDSNGTLTWVRQETGIALGYGLCLRPRQGGERITFGGKNRPLAELYRSRGVAPWVRESLPLLFDRQELVAIPGIALADNAKIPAGWWPEWHCSIEVK</sequence>
<keyword evidence="7" id="KW-0067">ATP-binding</keyword>
<evidence type="ECO:0000256" key="8">
    <source>
        <dbReference type="ARBA" id="ARBA00048539"/>
    </source>
</evidence>
<evidence type="ECO:0000256" key="2">
    <source>
        <dbReference type="ARBA" id="ARBA00013267"/>
    </source>
</evidence>
<keyword evidence="6" id="KW-0547">Nucleotide-binding</keyword>
<dbReference type="PANTHER" id="PTHR43033">
    <property type="entry name" value="TRNA(ILE)-LYSIDINE SYNTHASE-RELATED"/>
    <property type="match status" value="1"/>
</dbReference>
<reference evidence="10" key="1">
    <citation type="submission" date="2018-05" db="EMBL/GenBank/DDBJ databases">
        <authorList>
            <person name="Lanie J.A."/>
            <person name="Ng W.-L."/>
            <person name="Kazmierczak K.M."/>
            <person name="Andrzejewski T.M."/>
            <person name="Davidsen T.M."/>
            <person name="Wayne K.J."/>
            <person name="Tettelin H."/>
            <person name="Glass J.I."/>
            <person name="Rusch D."/>
            <person name="Podicherti R."/>
            <person name="Tsui H.-C.T."/>
            <person name="Winkler M.E."/>
        </authorList>
    </citation>
    <scope>NUCLEOTIDE SEQUENCE</scope>
</reference>
<dbReference type="InterPro" id="IPR012094">
    <property type="entry name" value="tRNA_Ile_lys_synt"/>
</dbReference>
<dbReference type="PANTHER" id="PTHR43033:SF1">
    <property type="entry name" value="TRNA(ILE)-LYSIDINE SYNTHASE-RELATED"/>
    <property type="match status" value="1"/>
</dbReference>
<dbReference type="GO" id="GO:0005524">
    <property type="term" value="F:ATP binding"/>
    <property type="evidence" value="ECO:0007669"/>
    <property type="project" value="UniProtKB-KW"/>
</dbReference>
<dbReference type="SMART" id="SM00977">
    <property type="entry name" value="TilS_C"/>
    <property type="match status" value="1"/>
</dbReference>
<evidence type="ECO:0000256" key="4">
    <source>
        <dbReference type="ARBA" id="ARBA00022598"/>
    </source>
</evidence>
<name>A0A381WS62_9ZZZZ</name>
<dbReference type="CDD" id="cd01992">
    <property type="entry name" value="TilS_N"/>
    <property type="match status" value="1"/>
</dbReference>
<dbReference type="SUPFAM" id="SSF52402">
    <property type="entry name" value="Adenine nucleotide alpha hydrolases-like"/>
    <property type="match status" value="1"/>
</dbReference>
<proteinExistence type="inferred from homology"/>
<feature type="domain" description="Lysidine-tRNA(Ile) synthetase C-terminal" evidence="9">
    <location>
        <begin position="332"/>
        <end position="400"/>
    </location>
</feature>
<accession>A0A381WS62</accession>
<dbReference type="HAMAP" id="MF_01161">
    <property type="entry name" value="tRNA_Ile_lys_synt"/>
    <property type="match status" value="1"/>
</dbReference>
<keyword evidence="5" id="KW-0819">tRNA processing</keyword>
<comment type="subcellular location">
    <subcellularLocation>
        <location evidence="1">Cytoplasm</location>
    </subcellularLocation>
</comment>
<dbReference type="Gene3D" id="3.40.50.620">
    <property type="entry name" value="HUPs"/>
    <property type="match status" value="1"/>
</dbReference>
<dbReference type="InterPro" id="IPR011063">
    <property type="entry name" value="TilS/TtcA_N"/>
</dbReference>
<dbReference type="GO" id="GO:0005737">
    <property type="term" value="C:cytoplasm"/>
    <property type="evidence" value="ECO:0007669"/>
    <property type="project" value="UniProtKB-SubCell"/>
</dbReference>
<keyword evidence="3" id="KW-0963">Cytoplasm</keyword>
<dbReference type="GO" id="GO:0032267">
    <property type="term" value="F:tRNA(Ile)-lysidine synthase activity"/>
    <property type="evidence" value="ECO:0007669"/>
    <property type="project" value="UniProtKB-EC"/>
</dbReference>
<evidence type="ECO:0000259" key="9">
    <source>
        <dbReference type="SMART" id="SM00977"/>
    </source>
</evidence>
<dbReference type="NCBIfam" id="TIGR02433">
    <property type="entry name" value="lysidine_TilS_C"/>
    <property type="match status" value="1"/>
</dbReference>
<dbReference type="NCBIfam" id="TIGR02432">
    <property type="entry name" value="lysidine_TilS_N"/>
    <property type="match status" value="1"/>
</dbReference>